<dbReference type="EMBL" id="CAKLBY020000030">
    <property type="protein sequence ID" value="CAK7906189.1"/>
    <property type="molecule type" value="Genomic_DNA"/>
</dbReference>
<dbReference type="Proteomes" id="UP001162060">
    <property type="component" value="Unassembled WGS sequence"/>
</dbReference>
<reference evidence="1" key="1">
    <citation type="submission" date="2024-01" db="EMBL/GenBank/DDBJ databases">
        <authorList>
            <person name="Webb A."/>
        </authorList>
    </citation>
    <scope>NUCLEOTIDE SEQUENCE</scope>
    <source>
        <strain evidence="1">Pm1</strain>
    </source>
</reference>
<dbReference type="AlphaFoldDB" id="A0AAV1TAG0"/>
<accession>A0AAV1TAG0</accession>
<sequence>MDLSATKRNPFVGSEGAAGSIRINAAVETLAQRQLQSRPYTRAFMALNPSIASDQLVLVERHAAGSTIVTATAVSWADVHHEQK</sequence>
<evidence type="ECO:0000313" key="2">
    <source>
        <dbReference type="Proteomes" id="UP001162060"/>
    </source>
</evidence>
<organism evidence="1 2">
    <name type="scientific">Peronospora matthiolae</name>
    <dbReference type="NCBI Taxonomy" id="2874970"/>
    <lineage>
        <taxon>Eukaryota</taxon>
        <taxon>Sar</taxon>
        <taxon>Stramenopiles</taxon>
        <taxon>Oomycota</taxon>
        <taxon>Peronosporomycetes</taxon>
        <taxon>Peronosporales</taxon>
        <taxon>Peronosporaceae</taxon>
        <taxon>Peronospora</taxon>
    </lineage>
</organism>
<comment type="caution">
    <text evidence="1">The sequence shown here is derived from an EMBL/GenBank/DDBJ whole genome shotgun (WGS) entry which is preliminary data.</text>
</comment>
<evidence type="ECO:0000313" key="1">
    <source>
        <dbReference type="EMBL" id="CAK7906189.1"/>
    </source>
</evidence>
<proteinExistence type="predicted"/>
<gene>
    <name evidence="1" type="ORF">PM001_LOCUS3283</name>
</gene>
<name>A0AAV1TAG0_9STRA</name>
<protein>
    <submittedName>
        <fullName evidence="1">Uncharacterized protein</fullName>
    </submittedName>
</protein>